<dbReference type="EMBL" id="QKYT01000182">
    <property type="protein sequence ID" value="RIA90396.1"/>
    <property type="molecule type" value="Genomic_DNA"/>
</dbReference>
<reference evidence="1 2" key="1">
    <citation type="submission" date="2018-06" db="EMBL/GenBank/DDBJ databases">
        <title>Comparative genomics reveals the genomic features of Rhizophagus irregularis, R. cerebriforme, R. diaphanum and Gigaspora rosea, and their symbiotic lifestyle signature.</title>
        <authorList>
            <person name="Morin E."/>
            <person name="San Clemente H."/>
            <person name="Chen E.C.H."/>
            <person name="De La Providencia I."/>
            <person name="Hainaut M."/>
            <person name="Kuo A."/>
            <person name="Kohler A."/>
            <person name="Murat C."/>
            <person name="Tang N."/>
            <person name="Roy S."/>
            <person name="Loubradou J."/>
            <person name="Henrissat B."/>
            <person name="Grigoriev I.V."/>
            <person name="Corradi N."/>
            <person name="Roux C."/>
            <person name="Martin F.M."/>
        </authorList>
    </citation>
    <scope>NUCLEOTIDE SEQUENCE [LARGE SCALE GENOMIC DNA]</scope>
    <source>
        <strain evidence="1 2">DAOM 227022</strain>
    </source>
</reference>
<evidence type="ECO:0000313" key="1">
    <source>
        <dbReference type="EMBL" id="RIA90396.1"/>
    </source>
</evidence>
<sequence length="85" mass="9991">MGLEWCWDQTVYNEDAFNDQNIEEFNISEDYYDFRQSYLNALLNSISRESIKEVGEKENEVSGRRCGLCHKMGHYVPKCSNKENA</sequence>
<proteinExistence type="predicted"/>
<evidence type="ECO:0000313" key="2">
    <source>
        <dbReference type="Proteomes" id="UP000265703"/>
    </source>
</evidence>
<dbReference type="GO" id="GO:0008270">
    <property type="term" value="F:zinc ion binding"/>
    <property type="evidence" value="ECO:0007669"/>
    <property type="project" value="InterPro"/>
</dbReference>
<dbReference type="GO" id="GO:0003676">
    <property type="term" value="F:nucleic acid binding"/>
    <property type="evidence" value="ECO:0007669"/>
    <property type="project" value="InterPro"/>
</dbReference>
<organism evidence="1 2">
    <name type="scientific">Glomus cerebriforme</name>
    <dbReference type="NCBI Taxonomy" id="658196"/>
    <lineage>
        <taxon>Eukaryota</taxon>
        <taxon>Fungi</taxon>
        <taxon>Fungi incertae sedis</taxon>
        <taxon>Mucoromycota</taxon>
        <taxon>Glomeromycotina</taxon>
        <taxon>Glomeromycetes</taxon>
        <taxon>Glomerales</taxon>
        <taxon>Glomeraceae</taxon>
        <taxon>Glomus</taxon>
    </lineage>
</organism>
<accession>A0A397T0H9</accession>
<dbReference type="InterPro" id="IPR036875">
    <property type="entry name" value="Znf_CCHC_sf"/>
</dbReference>
<evidence type="ECO:0008006" key="3">
    <source>
        <dbReference type="Google" id="ProtNLM"/>
    </source>
</evidence>
<keyword evidence="2" id="KW-1185">Reference proteome</keyword>
<dbReference type="AlphaFoldDB" id="A0A397T0H9"/>
<dbReference type="Proteomes" id="UP000265703">
    <property type="component" value="Unassembled WGS sequence"/>
</dbReference>
<dbReference type="OrthoDB" id="2381963at2759"/>
<protein>
    <recommendedName>
        <fullName evidence="3">CCHC-type domain-containing protein</fullName>
    </recommendedName>
</protein>
<gene>
    <name evidence="1" type="ORF">C1645_823383</name>
</gene>
<comment type="caution">
    <text evidence="1">The sequence shown here is derived from an EMBL/GenBank/DDBJ whole genome shotgun (WGS) entry which is preliminary data.</text>
</comment>
<dbReference type="SUPFAM" id="SSF57756">
    <property type="entry name" value="Retrovirus zinc finger-like domains"/>
    <property type="match status" value="1"/>
</dbReference>
<name>A0A397T0H9_9GLOM</name>